<evidence type="ECO:0000313" key="1">
    <source>
        <dbReference type="EMBL" id="CAD9326638.1"/>
    </source>
</evidence>
<name>A0A6U3QRY5_9STRA</name>
<accession>A0A6U3QRY5</accession>
<gene>
    <name evidence="2" type="ORF">DBRI00130_LOCUS43078</name>
    <name evidence="1" type="ORF">DBRI1063_LOCUS9254</name>
</gene>
<evidence type="ECO:0000313" key="2">
    <source>
        <dbReference type="EMBL" id="CAE4666323.1"/>
    </source>
</evidence>
<sequence length="420" mass="46016">MSESNNNSTKATTSMPHFTEEEIFLRVWSQFYARATSIVNAPSNEEKQKEKEEIDPQKQLQTIIGVLNATTKILFGLDCKKKSCAVSYGMGVLELSIALHKSGALVCQETESKKEGSASLELDLATLKSIKCIVVRNPVGRSRCRLAGVFDWLENNILQQYLLADIEEGEEKTKVAVIVEEALTTLAAICLGDDLNALQGAAYLHHYVDKASKLFSPEKYASMNQKIVYLRALFDATCKEEGDLVQSIQKNEQNSNKGSSEQLSFFKILVTAETAICEAEKSSKEKTFDKVKIVAKYNEAEKNIDVSSTDFPVKSNGLLDHLRCRIYVGRAAALLRKNGEGGEPSESDADVALRDADALLKVCGGAGGNGDELMAANRFRADALILLGRKKEAQEALSKVLAASPGDEELRSKFEKLISS</sequence>
<dbReference type="EMBL" id="HBNS01059884">
    <property type="protein sequence ID" value="CAE4666323.1"/>
    <property type="molecule type" value="Transcribed_RNA"/>
</dbReference>
<dbReference type="InterPro" id="IPR011990">
    <property type="entry name" value="TPR-like_helical_dom_sf"/>
</dbReference>
<reference evidence="1" key="1">
    <citation type="submission" date="2021-01" db="EMBL/GenBank/DDBJ databases">
        <authorList>
            <person name="Corre E."/>
            <person name="Pelletier E."/>
            <person name="Niang G."/>
            <person name="Scheremetjew M."/>
            <person name="Finn R."/>
            <person name="Kale V."/>
            <person name="Holt S."/>
            <person name="Cochrane G."/>
            <person name="Meng A."/>
            <person name="Brown T."/>
            <person name="Cohen L."/>
        </authorList>
    </citation>
    <scope>NUCLEOTIDE SEQUENCE</scope>
    <source>
        <strain evidence="2">GSO104</strain>
        <strain evidence="1">Pop2</strain>
    </source>
</reference>
<protein>
    <submittedName>
        <fullName evidence="1">Uncharacterized protein</fullName>
    </submittedName>
</protein>
<dbReference type="Gene3D" id="1.25.40.10">
    <property type="entry name" value="Tetratricopeptide repeat domain"/>
    <property type="match status" value="1"/>
</dbReference>
<proteinExistence type="predicted"/>
<dbReference type="AlphaFoldDB" id="A0A6U3QRY5"/>
<organism evidence="1">
    <name type="scientific">Ditylum brightwellii</name>
    <dbReference type="NCBI Taxonomy" id="49249"/>
    <lineage>
        <taxon>Eukaryota</taxon>
        <taxon>Sar</taxon>
        <taxon>Stramenopiles</taxon>
        <taxon>Ochrophyta</taxon>
        <taxon>Bacillariophyta</taxon>
        <taxon>Mediophyceae</taxon>
        <taxon>Lithodesmiophycidae</taxon>
        <taxon>Lithodesmiales</taxon>
        <taxon>Lithodesmiaceae</taxon>
        <taxon>Ditylum</taxon>
    </lineage>
</organism>
<dbReference type="EMBL" id="HBGN01014468">
    <property type="protein sequence ID" value="CAD9326638.1"/>
    <property type="molecule type" value="Transcribed_RNA"/>
</dbReference>